<organism evidence="2 3">
    <name type="scientific">Calicophoron daubneyi</name>
    <name type="common">Rumen fluke</name>
    <name type="synonym">Paramphistomum daubneyi</name>
    <dbReference type="NCBI Taxonomy" id="300641"/>
    <lineage>
        <taxon>Eukaryota</taxon>
        <taxon>Metazoa</taxon>
        <taxon>Spiralia</taxon>
        <taxon>Lophotrochozoa</taxon>
        <taxon>Platyhelminthes</taxon>
        <taxon>Trematoda</taxon>
        <taxon>Digenea</taxon>
        <taxon>Plagiorchiida</taxon>
        <taxon>Pronocephalata</taxon>
        <taxon>Paramphistomoidea</taxon>
        <taxon>Paramphistomidae</taxon>
        <taxon>Calicophoron</taxon>
    </lineage>
</organism>
<protein>
    <submittedName>
        <fullName evidence="2">Uncharacterized protein</fullName>
    </submittedName>
</protein>
<evidence type="ECO:0000313" key="2">
    <source>
        <dbReference type="EMBL" id="CAL5134099.1"/>
    </source>
</evidence>
<dbReference type="Proteomes" id="UP001497525">
    <property type="component" value="Unassembled WGS sequence"/>
</dbReference>
<proteinExistence type="predicted"/>
<dbReference type="AlphaFoldDB" id="A0AAV2TDF4"/>
<feature type="chain" id="PRO_5043449894" evidence="1">
    <location>
        <begin position="17"/>
        <end position="179"/>
    </location>
</feature>
<accession>A0AAV2TDF4</accession>
<evidence type="ECO:0000256" key="1">
    <source>
        <dbReference type="SAM" id="SignalP"/>
    </source>
</evidence>
<name>A0AAV2TDF4_CALDB</name>
<dbReference type="EMBL" id="CAXLJL010000179">
    <property type="protein sequence ID" value="CAL5134099.1"/>
    <property type="molecule type" value="Genomic_DNA"/>
</dbReference>
<reference evidence="2" key="1">
    <citation type="submission" date="2024-06" db="EMBL/GenBank/DDBJ databases">
        <authorList>
            <person name="Liu X."/>
            <person name="Lenzi L."/>
            <person name="Haldenby T S."/>
            <person name="Uol C."/>
        </authorList>
    </citation>
    <scope>NUCLEOTIDE SEQUENCE</scope>
</reference>
<keyword evidence="1" id="KW-0732">Signal</keyword>
<feature type="signal peptide" evidence="1">
    <location>
        <begin position="1"/>
        <end position="16"/>
    </location>
</feature>
<gene>
    <name evidence="2" type="ORF">CDAUBV1_LOCUS7326</name>
</gene>
<evidence type="ECO:0000313" key="3">
    <source>
        <dbReference type="Proteomes" id="UP001497525"/>
    </source>
</evidence>
<comment type="caution">
    <text evidence="2">The sequence shown here is derived from an EMBL/GenBank/DDBJ whole genome shotgun (WGS) entry which is preliminary data.</text>
</comment>
<sequence length="179" mass="20474">MILIVYLMLCTAFVVAQDDDDDDSKKAEESKPDSKQEIEKAIEFWNKKTPLKTKPNPVDPMAGNNYIRADGDFLVYLEKKGPEKRYSCYTCPECFIEDKGAVTIQHGCQECVMILNHPHPPKRICNKEANTICRSDYRARCCRSELCNMSNSAQVGKFALFSSLFFFLKTNVFSDYDPI</sequence>